<proteinExistence type="predicted"/>
<dbReference type="AlphaFoldDB" id="A0AAQ3JYX7"/>
<evidence type="ECO:0000313" key="2">
    <source>
        <dbReference type="EMBL" id="WOK96620.1"/>
    </source>
</evidence>
<protein>
    <submittedName>
        <fullName evidence="2">Uncharacterized protein</fullName>
    </submittedName>
</protein>
<reference evidence="2 3" key="1">
    <citation type="submission" date="2023-10" db="EMBL/GenBank/DDBJ databases">
        <title>Chromosome-scale genome assembly provides insights into flower coloration mechanisms of Canna indica.</title>
        <authorList>
            <person name="Li C."/>
        </authorList>
    </citation>
    <scope>NUCLEOTIDE SEQUENCE [LARGE SCALE GENOMIC DNA]</scope>
    <source>
        <tissue evidence="2">Flower</tissue>
    </source>
</reference>
<evidence type="ECO:0000313" key="3">
    <source>
        <dbReference type="Proteomes" id="UP001327560"/>
    </source>
</evidence>
<organism evidence="2 3">
    <name type="scientific">Canna indica</name>
    <name type="common">Indian-shot</name>
    <dbReference type="NCBI Taxonomy" id="4628"/>
    <lineage>
        <taxon>Eukaryota</taxon>
        <taxon>Viridiplantae</taxon>
        <taxon>Streptophyta</taxon>
        <taxon>Embryophyta</taxon>
        <taxon>Tracheophyta</taxon>
        <taxon>Spermatophyta</taxon>
        <taxon>Magnoliopsida</taxon>
        <taxon>Liliopsida</taxon>
        <taxon>Zingiberales</taxon>
        <taxon>Cannaceae</taxon>
        <taxon>Canna</taxon>
    </lineage>
</organism>
<dbReference type="InterPro" id="IPR038947">
    <property type="entry name" value="At3g27210-like"/>
</dbReference>
<dbReference type="PANTHER" id="PTHR34280">
    <property type="entry name" value="OS01G0920100 PROTEIN"/>
    <property type="match status" value="1"/>
</dbReference>
<dbReference type="EMBL" id="CP136891">
    <property type="protein sequence ID" value="WOK96620.1"/>
    <property type="molecule type" value="Genomic_DNA"/>
</dbReference>
<name>A0AAQ3JYX7_9LILI</name>
<feature type="compositionally biased region" description="Polar residues" evidence="1">
    <location>
        <begin position="163"/>
        <end position="196"/>
    </location>
</feature>
<gene>
    <name evidence="2" type="ORF">Cni_G05327</name>
</gene>
<feature type="region of interest" description="Disordered" evidence="1">
    <location>
        <begin position="135"/>
        <end position="199"/>
    </location>
</feature>
<dbReference type="PANTHER" id="PTHR34280:SF2">
    <property type="entry name" value="OS01G0920100 PROTEIN"/>
    <property type="match status" value="1"/>
</dbReference>
<evidence type="ECO:0000256" key="1">
    <source>
        <dbReference type="SAM" id="MobiDB-lite"/>
    </source>
</evidence>
<dbReference type="Proteomes" id="UP001327560">
    <property type="component" value="Chromosome 2"/>
</dbReference>
<accession>A0AAQ3JYX7</accession>
<sequence length="230" mass="25328">MGICTSVPKGPESETRDRLGLAFKARRRFVASPPKEKASNGENHVSGFDFNSPGFGSKSEVFFDSQAWLDSDNESDFYSVKGDFTPSRGSTPIHPLSAPLSPNLDNQFFFHKSPDFISELSPTGRKKLSELLLETSESEELEFPNAAEKEGDTNAKSDIYKANTDQPPKSLNGTPYRSGATSVCSREATPSRNLNSGKEKTWKTGHCCLPRLHNFGFDEEHKTSPELCAV</sequence>
<feature type="compositionally biased region" description="Basic and acidic residues" evidence="1">
    <location>
        <begin position="147"/>
        <end position="159"/>
    </location>
</feature>
<feature type="region of interest" description="Disordered" evidence="1">
    <location>
        <begin position="31"/>
        <end position="50"/>
    </location>
</feature>
<keyword evidence="3" id="KW-1185">Reference proteome</keyword>